<dbReference type="GO" id="GO:0016787">
    <property type="term" value="F:hydrolase activity"/>
    <property type="evidence" value="ECO:0007669"/>
    <property type="project" value="UniProtKB-KW"/>
</dbReference>
<dbReference type="EMBL" id="VWOJ01000002">
    <property type="protein sequence ID" value="KAA5803872.1"/>
    <property type="molecule type" value="Genomic_DNA"/>
</dbReference>
<gene>
    <name evidence="2" type="ORF">F1654_08725</name>
</gene>
<accession>A0A5M6ZGJ2</accession>
<feature type="domain" description="Nudix hydrolase" evidence="1">
    <location>
        <begin position="33"/>
        <end position="158"/>
    </location>
</feature>
<proteinExistence type="predicted"/>
<dbReference type="Proteomes" id="UP000325122">
    <property type="component" value="Unassembled WGS sequence"/>
</dbReference>
<evidence type="ECO:0000313" key="2">
    <source>
        <dbReference type="EMBL" id="KAA5803872.1"/>
    </source>
</evidence>
<dbReference type="PANTHER" id="PTHR43222">
    <property type="entry name" value="NUDIX HYDROLASE 23"/>
    <property type="match status" value="1"/>
</dbReference>
<dbReference type="InterPro" id="IPR029401">
    <property type="entry name" value="Nudix_N"/>
</dbReference>
<dbReference type="RefSeq" id="WP_150023140.1">
    <property type="nucleotide sequence ID" value="NZ_VWOJ01000002.1"/>
</dbReference>
<comment type="caution">
    <text evidence="2">The sequence shown here is derived from an EMBL/GenBank/DDBJ whole genome shotgun (WGS) entry which is preliminary data.</text>
</comment>
<dbReference type="Pfam" id="PF14803">
    <property type="entry name" value="Zn_ribbon_Nudix"/>
    <property type="match status" value="1"/>
</dbReference>
<dbReference type="InterPro" id="IPR000086">
    <property type="entry name" value="NUDIX_hydrolase_dom"/>
</dbReference>
<name>A0A5M6ZGJ2_9PROT</name>
<organism evidence="2 3">
    <name type="scientific">Alkalicaulis satelles</name>
    <dbReference type="NCBI Taxonomy" id="2609175"/>
    <lineage>
        <taxon>Bacteria</taxon>
        <taxon>Pseudomonadati</taxon>
        <taxon>Pseudomonadota</taxon>
        <taxon>Alphaproteobacteria</taxon>
        <taxon>Maricaulales</taxon>
        <taxon>Maricaulaceae</taxon>
        <taxon>Alkalicaulis</taxon>
    </lineage>
</organism>
<dbReference type="InterPro" id="IPR015797">
    <property type="entry name" value="NUDIX_hydrolase-like_dom_sf"/>
</dbReference>
<dbReference type="AlphaFoldDB" id="A0A5M6ZGJ2"/>
<keyword evidence="2" id="KW-0378">Hydrolase</keyword>
<evidence type="ECO:0000259" key="1">
    <source>
        <dbReference type="PROSITE" id="PS51462"/>
    </source>
</evidence>
<dbReference type="Pfam" id="PF00293">
    <property type="entry name" value="NUDIX"/>
    <property type="match status" value="1"/>
</dbReference>
<dbReference type="PANTHER" id="PTHR43222:SF2">
    <property type="entry name" value="NUDIX HYDROLASE 23, CHLOROPLASTIC"/>
    <property type="match status" value="1"/>
</dbReference>
<dbReference type="PROSITE" id="PS51462">
    <property type="entry name" value="NUDIX"/>
    <property type="match status" value="1"/>
</dbReference>
<evidence type="ECO:0000313" key="3">
    <source>
        <dbReference type="Proteomes" id="UP000325122"/>
    </source>
</evidence>
<dbReference type="Gene3D" id="3.90.79.10">
    <property type="entry name" value="Nucleoside Triphosphate Pyrophosphohydrolase"/>
    <property type="match status" value="1"/>
</dbReference>
<keyword evidence="3" id="KW-1185">Reference proteome</keyword>
<protein>
    <submittedName>
        <fullName evidence="2">NUDIX hydrolase</fullName>
    </submittedName>
</protein>
<dbReference type="SUPFAM" id="SSF55811">
    <property type="entry name" value="Nudix"/>
    <property type="match status" value="1"/>
</dbReference>
<dbReference type="Gene3D" id="2.20.70.10">
    <property type="match status" value="1"/>
</dbReference>
<reference evidence="2 3" key="1">
    <citation type="submission" date="2019-09" db="EMBL/GenBank/DDBJ databases">
        <authorList>
            <person name="Kevbrin V."/>
            <person name="Grouzdev D.S."/>
        </authorList>
    </citation>
    <scope>NUCLEOTIDE SEQUENCE [LARGE SCALE GENOMIC DNA]</scope>
    <source>
        <strain evidence="2 3">G-192</strain>
    </source>
</reference>
<sequence length="178" mass="19662">MTASGPSFEIRTPEGEDRERRVCGQCGFIDYVNPKIVAGAVVADDLGRILICRRAIAPRTGFWTLPAGYMEEGESVEAAARREAREEACADIELDALLGVYSIPRISQVQIFFRARLKSEIAPGPESQEVRLCAFEDIPRATLAFPSVHWALDDWMAARGQPAPVPVMRTQNPGDQPY</sequence>